<dbReference type="KEGG" id="sacd:HS1genome_2226"/>
<protein>
    <submittedName>
        <fullName evidence="2">Uncharacterized protein</fullName>
    </submittedName>
</protein>
<proteinExistence type="predicted"/>
<evidence type="ECO:0000313" key="3">
    <source>
        <dbReference type="EMBL" id="GGT96397.1"/>
    </source>
</evidence>
<sequence length="203" mass="21720">MIPVDAPITAIILLVAVVVIGVMAFGLTSAVVGYQESLVQEQHEADQLTAELELLAGPIVGTSSTGYNVTVLPYFYSQQYPSQVYLVAGVTNVSPYVLLFLSPSSSLPPSSVYVQGENIVNEQSAYKLLSSIYSVSGRQLNSEDVKAYVDSPSSPQSKGVPITFHFSTPGDYVVFWVVAEVGANYYLIGTYAESNSSSLIQVS</sequence>
<evidence type="ECO:0000313" key="2">
    <source>
        <dbReference type="EMBL" id="BBD73837.1"/>
    </source>
</evidence>
<dbReference type="Proteomes" id="UP000276741">
    <property type="component" value="Chromosome"/>
</dbReference>
<keyword evidence="1" id="KW-0472">Membrane</keyword>
<evidence type="ECO:0000256" key="1">
    <source>
        <dbReference type="SAM" id="Phobius"/>
    </source>
</evidence>
<dbReference type="Proteomes" id="UP000616143">
    <property type="component" value="Unassembled WGS sequence"/>
</dbReference>
<keyword evidence="1" id="KW-0812">Transmembrane</keyword>
<gene>
    <name evidence="3" type="ORF">GCM10007116_12480</name>
    <name evidence="2" type="ORF">HS1genome_2226</name>
</gene>
<dbReference type="AlphaFoldDB" id="A0A348B6N5"/>
<name>A0A348B6N5_9CREN</name>
<accession>A0A348B6N5</accession>
<dbReference type="EMBL" id="AP018553">
    <property type="protein sequence ID" value="BBD73837.1"/>
    <property type="molecule type" value="Genomic_DNA"/>
</dbReference>
<organism evidence="2 4">
    <name type="scientific">Sulfodiicoccus acidiphilus</name>
    <dbReference type="NCBI Taxonomy" id="1670455"/>
    <lineage>
        <taxon>Archaea</taxon>
        <taxon>Thermoproteota</taxon>
        <taxon>Thermoprotei</taxon>
        <taxon>Sulfolobales</taxon>
        <taxon>Sulfolobaceae</taxon>
        <taxon>Sulfodiicoccus</taxon>
    </lineage>
</organism>
<keyword evidence="4" id="KW-1185">Reference proteome</keyword>
<keyword evidence="1" id="KW-1133">Transmembrane helix</keyword>
<dbReference type="EMBL" id="BMQS01000010">
    <property type="protein sequence ID" value="GGT96397.1"/>
    <property type="molecule type" value="Genomic_DNA"/>
</dbReference>
<reference evidence="4" key="2">
    <citation type="submission" date="2018-04" db="EMBL/GenBank/DDBJ databases">
        <title>Complete genome sequence of Sulfodiicoccus acidiphilus strain HS-1.</title>
        <authorList>
            <person name="Sakai H.D."/>
            <person name="Kurosawa N."/>
        </authorList>
    </citation>
    <scope>NUCLEOTIDE SEQUENCE [LARGE SCALE GENOMIC DNA]</scope>
    <source>
        <strain evidence="4">HS-1</strain>
    </source>
</reference>
<evidence type="ECO:0000313" key="4">
    <source>
        <dbReference type="Proteomes" id="UP000276741"/>
    </source>
</evidence>
<reference evidence="3" key="4">
    <citation type="submission" date="2020-09" db="EMBL/GenBank/DDBJ databases">
        <authorList>
            <person name="Sun Q."/>
            <person name="Ohkuma M."/>
        </authorList>
    </citation>
    <scope>NUCLEOTIDE SEQUENCE</scope>
    <source>
        <strain evidence="3">JCM 31740</strain>
    </source>
</reference>
<reference evidence="2" key="3">
    <citation type="journal article" date="2019" name="BMC Res. Notes">
        <title>Complete genome sequence of the Sulfodiicoccus acidiphilus strain HS-1T, the first crenarchaeon that lacks polB3, isolated from an acidic hot spring in Ohwaku-dani, Hakone, Japan.</title>
        <authorList>
            <person name="Sakai H.D."/>
            <person name="Kurosawa N."/>
        </authorList>
    </citation>
    <scope>NUCLEOTIDE SEQUENCE</scope>
    <source>
        <strain evidence="2">HS-1</strain>
    </source>
</reference>
<reference evidence="3" key="1">
    <citation type="journal article" date="2014" name="Int. J. Syst. Evol. Microbiol.">
        <title>Complete genome sequence of Corynebacterium casei LMG S-19264T (=DSM 44701T), isolated from a smear-ripened cheese.</title>
        <authorList>
            <consortium name="US DOE Joint Genome Institute (JGI-PGF)"/>
            <person name="Walter F."/>
            <person name="Albersmeier A."/>
            <person name="Kalinowski J."/>
            <person name="Ruckert C."/>
        </authorList>
    </citation>
    <scope>NUCLEOTIDE SEQUENCE</scope>
    <source>
        <strain evidence="3">JCM 31740</strain>
    </source>
</reference>
<feature type="transmembrane region" description="Helical" evidence="1">
    <location>
        <begin position="6"/>
        <end position="34"/>
    </location>
</feature>